<accession>A0A4R9JXP8</accession>
<dbReference type="Gene3D" id="3.40.50.2300">
    <property type="match status" value="2"/>
</dbReference>
<dbReference type="InterPro" id="IPR019734">
    <property type="entry name" value="TPR_rpt"/>
</dbReference>
<protein>
    <submittedName>
        <fullName evidence="3">Peptide ABC transporter substrate-binding protein</fullName>
    </submittedName>
</protein>
<evidence type="ECO:0000256" key="2">
    <source>
        <dbReference type="SAM" id="SignalP"/>
    </source>
</evidence>
<dbReference type="AlphaFoldDB" id="A0A4R9JXP8"/>
<keyword evidence="2" id="KW-0732">Signal</keyword>
<dbReference type="Pfam" id="PF04392">
    <property type="entry name" value="ABC_sub_bind"/>
    <property type="match status" value="1"/>
</dbReference>
<feature type="chain" id="PRO_5020466586" evidence="2">
    <location>
        <begin position="21"/>
        <end position="511"/>
    </location>
</feature>
<evidence type="ECO:0000313" key="3">
    <source>
        <dbReference type="EMBL" id="TGL57981.1"/>
    </source>
</evidence>
<name>A0A4R9JXP8_9LEPT</name>
<keyword evidence="4" id="KW-1185">Reference proteome</keyword>
<dbReference type="InterPro" id="IPR007487">
    <property type="entry name" value="ABC_transpt-TYRBP-like"/>
</dbReference>
<evidence type="ECO:0000256" key="1">
    <source>
        <dbReference type="PROSITE-ProRule" id="PRU00339"/>
    </source>
</evidence>
<dbReference type="Gene3D" id="1.25.40.10">
    <property type="entry name" value="Tetratricopeptide repeat domain"/>
    <property type="match status" value="1"/>
</dbReference>
<gene>
    <name evidence="3" type="ORF">EHQ58_11310</name>
</gene>
<dbReference type="Pfam" id="PF13181">
    <property type="entry name" value="TPR_8"/>
    <property type="match status" value="1"/>
</dbReference>
<evidence type="ECO:0000313" key="4">
    <source>
        <dbReference type="Proteomes" id="UP000297693"/>
    </source>
</evidence>
<dbReference type="PANTHER" id="PTHR35271:SF1">
    <property type="entry name" value="ABC TRANSPORTER, SUBSTRATE-BINDING LIPOPROTEIN"/>
    <property type="match status" value="1"/>
</dbReference>
<dbReference type="InterPro" id="IPR011990">
    <property type="entry name" value="TPR-like_helical_dom_sf"/>
</dbReference>
<proteinExistence type="predicted"/>
<dbReference type="PANTHER" id="PTHR35271">
    <property type="entry name" value="ABC TRANSPORTER, SUBSTRATE-BINDING LIPOPROTEIN-RELATED"/>
    <property type="match status" value="1"/>
</dbReference>
<dbReference type="PROSITE" id="PS50005">
    <property type="entry name" value="TPR"/>
    <property type="match status" value="2"/>
</dbReference>
<dbReference type="OrthoDB" id="312550at2"/>
<dbReference type="SMART" id="SM00028">
    <property type="entry name" value="TPR"/>
    <property type="match status" value="3"/>
</dbReference>
<dbReference type="EMBL" id="RQGD01000034">
    <property type="protein sequence ID" value="TGL57981.1"/>
    <property type="molecule type" value="Genomic_DNA"/>
</dbReference>
<sequence>MRLRIILFLLLTFSSIQVSGVDKKPIEVLLTSDNSIYEQALFGIQTSINHEIHINYLDIIDSEYESQATYFQELENKGVPLIITIGKGATRAAQEYTHKLPILFSMISYAKSLDLESSNICGVTMDVPVESFLNVLKDIYPDAKTVYSFYSNEEGEFSSEEGEHADLKNRLLFMKKKTTPESFKKDLNEMQKHPDALFISSDPLYNSENFETISEFSKKNSIILMSSFPALVKSGATFGISADYTKIGIETGEMANAIIGGNSNCEKERVHLPKHFNFLLNENFAKESKIKIPTLIQERAKKSRLFSIGLQLLNEGKWKSSKVIFESILKDDPMNQSAIVYQQLTVEKLSGSLVRDILQKAKNFSEAGNYSSAKAEYQKALSLNPNLVLAREGVQNSLISQSEKERQKAILQRNQGHIFEAIRSFLDSLHTYPQNTNAKNELEALRKKEFGQVSSLTPEGIQEYQNRNYDTAIDNFEKVLLLDPGDKTAIEYLRLSIKRREAIRNLEKRLK</sequence>
<comment type="caution">
    <text evidence="3">The sequence shown here is derived from an EMBL/GenBank/DDBJ whole genome shotgun (WGS) entry which is preliminary data.</text>
</comment>
<dbReference type="SUPFAM" id="SSF48452">
    <property type="entry name" value="TPR-like"/>
    <property type="match status" value="1"/>
</dbReference>
<reference evidence="3" key="1">
    <citation type="journal article" date="2019" name="PLoS Negl. Trop. Dis.">
        <title>Revisiting the worldwide diversity of Leptospira species in the environment.</title>
        <authorList>
            <person name="Vincent A.T."/>
            <person name="Schiettekatte O."/>
            <person name="Bourhy P."/>
            <person name="Veyrier F.J."/>
            <person name="Picardeau M."/>
        </authorList>
    </citation>
    <scope>NUCLEOTIDE SEQUENCE [LARGE SCALE GENOMIC DNA]</scope>
    <source>
        <strain evidence="3">201702476</strain>
    </source>
</reference>
<dbReference type="Proteomes" id="UP000297693">
    <property type="component" value="Unassembled WGS sequence"/>
</dbReference>
<feature type="signal peptide" evidence="2">
    <location>
        <begin position="1"/>
        <end position="20"/>
    </location>
</feature>
<feature type="repeat" description="TPR" evidence="1">
    <location>
        <begin position="453"/>
        <end position="486"/>
    </location>
</feature>
<feature type="repeat" description="TPR" evidence="1">
    <location>
        <begin position="354"/>
        <end position="387"/>
    </location>
</feature>
<keyword evidence="1" id="KW-0802">TPR repeat</keyword>
<dbReference type="RefSeq" id="WP_135623999.1">
    <property type="nucleotide sequence ID" value="NZ_RQGD01000034.1"/>
</dbReference>
<organism evidence="3 4">
    <name type="scientific">Leptospira ognonensis</name>
    <dbReference type="NCBI Taxonomy" id="2484945"/>
    <lineage>
        <taxon>Bacteria</taxon>
        <taxon>Pseudomonadati</taxon>
        <taxon>Spirochaetota</taxon>
        <taxon>Spirochaetia</taxon>
        <taxon>Leptospirales</taxon>
        <taxon>Leptospiraceae</taxon>
        <taxon>Leptospira</taxon>
    </lineage>
</organism>